<dbReference type="EMBL" id="SRRH01000029">
    <property type="protein sequence ID" value="KAG6302143.1"/>
    <property type="molecule type" value="Genomic_DNA"/>
</dbReference>
<feature type="non-terminal residue" evidence="3">
    <location>
        <position position="201"/>
    </location>
</feature>
<comment type="caution">
    <text evidence="3">The sequence shown here is derived from an EMBL/GenBank/DDBJ whole genome shotgun (WGS) entry which is preliminary data.</text>
</comment>
<reference evidence="3 4" key="1">
    <citation type="journal article" date="2020" name="bioRxiv">
        <title>Whole genome comparisons of ergot fungi reveals the divergence and evolution of species within the genus Claviceps are the result of varying mechanisms driving genome evolution and host range expansion.</title>
        <authorList>
            <person name="Wyka S.A."/>
            <person name="Mondo S.J."/>
            <person name="Liu M."/>
            <person name="Dettman J."/>
            <person name="Nalam V."/>
            <person name="Broders K.D."/>
        </authorList>
    </citation>
    <scope>NUCLEOTIDE SEQUENCE [LARGE SCALE GENOMIC DNA]</scope>
    <source>
        <strain evidence="3 4">Clav52</strain>
    </source>
</reference>
<accession>A0A9P7QMD7</accession>
<gene>
    <name evidence="3" type="ORF">E4U09_003586</name>
</gene>
<keyword evidence="4" id="KW-1185">Reference proteome</keyword>
<evidence type="ECO:0000313" key="4">
    <source>
        <dbReference type="Proteomes" id="UP000707071"/>
    </source>
</evidence>
<evidence type="ECO:0000313" key="3">
    <source>
        <dbReference type="EMBL" id="KAG6302143.1"/>
    </source>
</evidence>
<evidence type="ECO:0000256" key="1">
    <source>
        <dbReference type="SAM" id="Coils"/>
    </source>
</evidence>
<proteinExistence type="predicted"/>
<dbReference type="Proteomes" id="UP000707071">
    <property type="component" value="Unassembled WGS sequence"/>
</dbReference>
<organism evidence="3 4">
    <name type="scientific">Claviceps aff. purpurea</name>
    <dbReference type="NCBI Taxonomy" id="1967640"/>
    <lineage>
        <taxon>Eukaryota</taxon>
        <taxon>Fungi</taxon>
        <taxon>Dikarya</taxon>
        <taxon>Ascomycota</taxon>
        <taxon>Pezizomycotina</taxon>
        <taxon>Sordariomycetes</taxon>
        <taxon>Hypocreomycetidae</taxon>
        <taxon>Hypocreales</taxon>
        <taxon>Clavicipitaceae</taxon>
        <taxon>Claviceps</taxon>
    </lineage>
</organism>
<name>A0A9P7QMD7_9HYPO</name>
<sequence length="201" mass="23550">MSTYTFPTNEKLAFLRDEEDWRPWLNMIQGRASSLEIWNIINPDHPSTFMEQPTDPQKPDPKDYEAKAGIEEPTLMSHLSKEGLKSYKEDKQDYKDSIDDWKIRYQHYKEERQKVIQMTTLIQTSVASHLQESSCLAGLTLSEWISNLKNSVGADDDTERERVRAWYRTTLKPMRNLNNWPSWVNEYDRASTSAVLWGVSD</sequence>
<protein>
    <submittedName>
        <fullName evidence="3">Uncharacterized protein</fullName>
    </submittedName>
</protein>
<dbReference type="AlphaFoldDB" id="A0A9P7QMD7"/>
<evidence type="ECO:0000256" key="2">
    <source>
        <dbReference type="SAM" id="MobiDB-lite"/>
    </source>
</evidence>
<feature type="coiled-coil region" evidence="1">
    <location>
        <begin position="84"/>
        <end position="111"/>
    </location>
</feature>
<keyword evidence="1" id="KW-0175">Coiled coil</keyword>
<feature type="region of interest" description="Disordered" evidence="2">
    <location>
        <begin position="44"/>
        <end position="65"/>
    </location>
</feature>